<protein>
    <submittedName>
        <fullName evidence="2">Uncharacterized protein</fullName>
    </submittedName>
</protein>
<evidence type="ECO:0000313" key="3">
    <source>
        <dbReference type="Proteomes" id="UP001472866"/>
    </source>
</evidence>
<reference evidence="2 3" key="1">
    <citation type="submission" date="2024-03" db="EMBL/GenBank/DDBJ databases">
        <title>Complete genome sequence of the green alga Chloropicon roscoffensis RCC1871.</title>
        <authorList>
            <person name="Lemieux C."/>
            <person name="Pombert J.-F."/>
            <person name="Otis C."/>
            <person name="Turmel M."/>
        </authorList>
    </citation>
    <scope>NUCLEOTIDE SEQUENCE [LARGE SCALE GENOMIC DNA]</scope>
    <source>
        <strain evidence="2 3">RCC1871</strain>
    </source>
</reference>
<feature type="transmembrane region" description="Helical" evidence="1">
    <location>
        <begin position="25"/>
        <end position="49"/>
    </location>
</feature>
<proteinExistence type="predicted"/>
<keyword evidence="3" id="KW-1185">Reference proteome</keyword>
<evidence type="ECO:0000256" key="1">
    <source>
        <dbReference type="SAM" id="Phobius"/>
    </source>
</evidence>
<sequence>MDANGTTGALSALYRRVESAWPGNYYGVGWVFVAAGVVQVAVAVGIGAWRLLRRRAEGDAGPSHYEALPSIPEVVVRNQRVAAIAA</sequence>
<dbReference type="AlphaFoldDB" id="A0AAX4NWL9"/>
<evidence type="ECO:0000313" key="2">
    <source>
        <dbReference type="EMBL" id="WZN58630.1"/>
    </source>
</evidence>
<dbReference type="EMBL" id="CP151501">
    <property type="protein sequence ID" value="WZN58630.1"/>
    <property type="molecule type" value="Genomic_DNA"/>
</dbReference>
<accession>A0AAX4NWL9</accession>
<gene>
    <name evidence="2" type="ORF">HKI87_01g01540</name>
</gene>
<name>A0AAX4NWL9_9CHLO</name>
<keyword evidence="1" id="KW-0812">Transmembrane</keyword>
<organism evidence="2 3">
    <name type="scientific">Chloropicon roscoffensis</name>
    <dbReference type="NCBI Taxonomy" id="1461544"/>
    <lineage>
        <taxon>Eukaryota</taxon>
        <taxon>Viridiplantae</taxon>
        <taxon>Chlorophyta</taxon>
        <taxon>Chloropicophyceae</taxon>
        <taxon>Chloropicales</taxon>
        <taxon>Chloropicaceae</taxon>
        <taxon>Chloropicon</taxon>
    </lineage>
</organism>
<keyword evidence="1" id="KW-1133">Transmembrane helix</keyword>
<keyword evidence="1" id="KW-0472">Membrane</keyword>
<dbReference type="Proteomes" id="UP001472866">
    <property type="component" value="Chromosome 01"/>
</dbReference>